<dbReference type="InterPro" id="IPR009079">
    <property type="entry name" value="4_helix_cytokine-like_core"/>
</dbReference>
<evidence type="ECO:0000313" key="8">
    <source>
        <dbReference type="Ensembl" id="ENSPSMP00000019486.1"/>
    </source>
</evidence>
<dbReference type="InterPro" id="IPR000471">
    <property type="entry name" value="Interferon_alpha/beta/delta"/>
</dbReference>
<name>A0A8C8ZRB4_PROSS</name>
<evidence type="ECO:0000256" key="2">
    <source>
        <dbReference type="ARBA" id="ARBA00011033"/>
    </source>
</evidence>
<evidence type="ECO:0000256" key="7">
    <source>
        <dbReference type="RuleBase" id="RU000436"/>
    </source>
</evidence>
<reference evidence="8" key="2">
    <citation type="submission" date="2025-09" db="UniProtKB">
        <authorList>
            <consortium name="Ensembl"/>
        </authorList>
    </citation>
    <scope>IDENTIFICATION</scope>
</reference>
<evidence type="ECO:0000256" key="1">
    <source>
        <dbReference type="ARBA" id="ARBA00004613"/>
    </source>
</evidence>
<dbReference type="SUPFAM" id="SSF47266">
    <property type="entry name" value="4-helical cytokines"/>
    <property type="match status" value="1"/>
</dbReference>
<dbReference type="Pfam" id="PF00143">
    <property type="entry name" value="Interferon"/>
    <property type="match status" value="1"/>
</dbReference>
<comment type="similarity">
    <text evidence="2 7">Belongs to the alpha/beta interferon family.</text>
</comment>
<sequence>MCICGPVGSLGCDLPENHGLLRRETLGVLKQMRISTSLCLEDRNDFRFPREMVNGSQLQKAQAVSVLHEMLQQIFNLFHTERSSAAWNPSLLVRLCTGLHQQLEHLETCLVQVMAEEDSDSVMENSTLALRGYFWRIRLYLQEKNYSDCAWEIVRVQVMNSFSSSTNLQEKLGSNDGDLGSS</sequence>
<dbReference type="GO" id="GO:0005126">
    <property type="term" value="F:cytokine receptor binding"/>
    <property type="evidence" value="ECO:0007669"/>
    <property type="project" value="InterPro"/>
</dbReference>
<reference evidence="8" key="1">
    <citation type="submission" date="2025-08" db="UniProtKB">
        <authorList>
            <consortium name="Ensembl"/>
        </authorList>
    </citation>
    <scope>IDENTIFICATION</scope>
</reference>
<evidence type="ECO:0000256" key="4">
    <source>
        <dbReference type="ARBA" id="ARBA00022525"/>
    </source>
</evidence>
<evidence type="ECO:0008006" key="10">
    <source>
        <dbReference type="Google" id="ProtNLM"/>
    </source>
</evidence>
<dbReference type="GO" id="GO:0051607">
    <property type="term" value="P:defense response to virus"/>
    <property type="evidence" value="ECO:0007669"/>
    <property type="project" value="UniProtKB-KW"/>
</dbReference>
<accession>A0A8C8ZRB4</accession>
<dbReference type="GeneTree" id="ENSGT01000000214430"/>
<comment type="subcellular location">
    <subcellularLocation>
        <location evidence="1">Secreted</location>
    </subcellularLocation>
</comment>
<dbReference type="Gene3D" id="1.20.1250.10">
    <property type="match status" value="1"/>
</dbReference>
<dbReference type="AlphaFoldDB" id="A0A8C8ZRB4"/>
<organism evidence="8 9">
    <name type="scientific">Prolemur simus</name>
    <name type="common">Greater bamboo lemur</name>
    <name type="synonym">Hapalemur simus</name>
    <dbReference type="NCBI Taxonomy" id="1328070"/>
    <lineage>
        <taxon>Eukaryota</taxon>
        <taxon>Metazoa</taxon>
        <taxon>Chordata</taxon>
        <taxon>Craniata</taxon>
        <taxon>Vertebrata</taxon>
        <taxon>Euteleostomi</taxon>
        <taxon>Mammalia</taxon>
        <taxon>Eutheria</taxon>
        <taxon>Euarchontoglires</taxon>
        <taxon>Primates</taxon>
        <taxon>Strepsirrhini</taxon>
        <taxon>Lemuriformes</taxon>
        <taxon>Lemuridae</taxon>
        <taxon>Prolemur</taxon>
    </lineage>
</organism>
<dbReference type="GO" id="GO:0005125">
    <property type="term" value="F:cytokine activity"/>
    <property type="evidence" value="ECO:0007669"/>
    <property type="project" value="UniProtKB-KW"/>
</dbReference>
<keyword evidence="5 7" id="KW-0051">Antiviral defense</keyword>
<dbReference type="SMART" id="SM00076">
    <property type="entry name" value="IFabd"/>
    <property type="match status" value="1"/>
</dbReference>
<evidence type="ECO:0000313" key="9">
    <source>
        <dbReference type="Proteomes" id="UP000694414"/>
    </source>
</evidence>
<dbReference type="PANTHER" id="PTHR11691:SF37">
    <property type="entry name" value="INTERFERON OMEGA-1"/>
    <property type="match status" value="1"/>
</dbReference>
<keyword evidence="6" id="KW-1015">Disulfide bond</keyword>
<dbReference type="Proteomes" id="UP000694414">
    <property type="component" value="Unplaced"/>
</dbReference>
<dbReference type="Ensembl" id="ENSPSMT00000022581.1">
    <property type="protein sequence ID" value="ENSPSMP00000019486.1"/>
    <property type="gene ID" value="ENSPSMG00000013749.1"/>
</dbReference>
<keyword evidence="3 7" id="KW-0202">Cytokine</keyword>
<dbReference type="FunFam" id="1.20.1250.10:FF:000001">
    <property type="entry name" value="Interferon alpha"/>
    <property type="match status" value="1"/>
</dbReference>
<keyword evidence="4" id="KW-0964">Secreted</keyword>
<dbReference type="PRINTS" id="PR00266">
    <property type="entry name" value="INTERFERONAB"/>
</dbReference>
<protein>
    <recommendedName>
        <fullName evidence="10">Interferon omega-1-like</fullName>
    </recommendedName>
</protein>
<proteinExistence type="inferred from homology"/>
<dbReference type="PANTHER" id="PTHR11691">
    <property type="entry name" value="TYPE I INTERFERON"/>
    <property type="match status" value="1"/>
</dbReference>
<evidence type="ECO:0000256" key="6">
    <source>
        <dbReference type="ARBA" id="ARBA00023157"/>
    </source>
</evidence>
<evidence type="ECO:0000256" key="3">
    <source>
        <dbReference type="ARBA" id="ARBA00022514"/>
    </source>
</evidence>
<evidence type="ECO:0000256" key="5">
    <source>
        <dbReference type="ARBA" id="ARBA00023118"/>
    </source>
</evidence>
<dbReference type="PROSITE" id="PS00252">
    <property type="entry name" value="INTERFERON_A_B_D"/>
    <property type="match status" value="1"/>
</dbReference>
<keyword evidence="9" id="KW-1185">Reference proteome</keyword>
<dbReference type="GO" id="GO:0005615">
    <property type="term" value="C:extracellular space"/>
    <property type="evidence" value="ECO:0007669"/>
    <property type="project" value="UniProtKB-KW"/>
</dbReference>
<dbReference type="CDD" id="cd00095">
    <property type="entry name" value="IFab"/>
    <property type="match status" value="1"/>
</dbReference>